<keyword evidence="2 17" id="KW-0963">Cytoplasm</keyword>
<dbReference type="PANTHER" id="PTHR43152">
    <property type="entry name" value="UVRABC SYSTEM PROTEIN A"/>
    <property type="match status" value="1"/>
</dbReference>
<gene>
    <name evidence="17 18" type="primary">uvrA</name>
    <name evidence="18" type="ORF">GWG61_00035</name>
</gene>
<evidence type="ECO:0000256" key="5">
    <source>
        <dbReference type="ARBA" id="ARBA00022741"/>
    </source>
</evidence>
<dbReference type="Gene3D" id="1.10.8.280">
    <property type="entry name" value="ABC transporter ATPase domain-like"/>
    <property type="match status" value="1"/>
</dbReference>
<dbReference type="GO" id="GO:0009380">
    <property type="term" value="C:excinuclease repair complex"/>
    <property type="evidence" value="ECO:0007669"/>
    <property type="project" value="InterPro"/>
</dbReference>
<keyword evidence="10 17" id="KW-0067">ATP-binding</keyword>
<keyword evidence="6 17" id="KW-0227">DNA damage</keyword>
<dbReference type="InterPro" id="IPR027417">
    <property type="entry name" value="P-loop_NTPase"/>
</dbReference>
<evidence type="ECO:0000256" key="17">
    <source>
        <dbReference type="HAMAP-Rule" id="MF_00205"/>
    </source>
</evidence>
<keyword evidence="18" id="KW-0378">Hydrolase</keyword>
<evidence type="ECO:0000313" key="18">
    <source>
        <dbReference type="EMBL" id="NDJ72923.1"/>
    </source>
</evidence>
<comment type="subcellular location">
    <subcellularLocation>
        <location evidence="1 17">Cytoplasm</location>
    </subcellularLocation>
</comment>
<dbReference type="Pfam" id="PF17755">
    <property type="entry name" value="UvrA_DNA-bind"/>
    <property type="match status" value="1"/>
</dbReference>
<dbReference type="NCBIfam" id="TIGR00630">
    <property type="entry name" value="uvra"/>
    <property type="match status" value="1"/>
</dbReference>
<dbReference type="AlphaFoldDB" id="A0A6B2FUA2"/>
<dbReference type="GO" id="GO:0009381">
    <property type="term" value="F:excinuclease ABC activity"/>
    <property type="evidence" value="ECO:0007669"/>
    <property type="project" value="UniProtKB-UniRule"/>
</dbReference>
<comment type="subunit">
    <text evidence="17">Forms a heterotetramer with UvrB during the search for lesions.</text>
</comment>
<evidence type="ECO:0000256" key="9">
    <source>
        <dbReference type="ARBA" id="ARBA00022833"/>
    </source>
</evidence>
<evidence type="ECO:0000256" key="3">
    <source>
        <dbReference type="ARBA" id="ARBA00022723"/>
    </source>
</evidence>
<dbReference type="GO" id="GO:0006289">
    <property type="term" value="P:nucleotide-excision repair"/>
    <property type="evidence" value="ECO:0007669"/>
    <property type="project" value="UniProtKB-UniRule"/>
</dbReference>
<dbReference type="CDD" id="cd03271">
    <property type="entry name" value="ABC_UvrA_II"/>
    <property type="match status" value="1"/>
</dbReference>
<feature type="binding site" evidence="17">
    <location>
        <begin position="33"/>
        <end position="40"/>
    </location>
    <ligand>
        <name>ATP</name>
        <dbReference type="ChEBI" id="CHEBI:30616"/>
    </ligand>
</feature>
<dbReference type="NCBIfam" id="NF001503">
    <property type="entry name" value="PRK00349.1"/>
    <property type="match status" value="1"/>
</dbReference>
<dbReference type="InterPro" id="IPR003593">
    <property type="entry name" value="AAA+_ATPase"/>
</dbReference>
<dbReference type="Pfam" id="PF17760">
    <property type="entry name" value="UvrA_inter"/>
    <property type="match status" value="1"/>
</dbReference>
<dbReference type="SUPFAM" id="SSF52540">
    <property type="entry name" value="P-loop containing nucleoside triphosphate hydrolases"/>
    <property type="match status" value="2"/>
</dbReference>
<dbReference type="GO" id="GO:0005524">
    <property type="term" value="F:ATP binding"/>
    <property type="evidence" value="ECO:0007669"/>
    <property type="project" value="UniProtKB-UniRule"/>
</dbReference>
<dbReference type="RefSeq" id="WP_144231044.1">
    <property type="nucleotide sequence ID" value="NZ_CAKMAD010000001.1"/>
</dbReference>
<reference evidence="18" key="1">
    <citation type="submission" date="2020-01" db="EMBL/GenBank/DDBJ databases">
        <title>Vaginal microbiome of pregnant Indian women: Insights into the genome of dominants Lactobacillus species.</title>
        <authorList>
            <person name="Das B."/>
            <person name="Mehta O."/>
            <person name="Ghosh T.S."/>
            <person name="Kothidar A."/>
            <person name="Gowtham M.R."/>
            <person name="Mitra R."/>
            <person name="Kshetrapal P."/>
            <person name="Wadhwa N."/>
            <person name="Thiruvengadam R."/>
            <person name="Nair G.B."/>
            <person name="Bhatnagar S."/>
            <person name="Das B."/>
        </authorList>
    </citation>
    <scope>NUCLEOTIDE SEQUENCE</scope>
    <source>
        <strain evidence="18">Indica</strain>
    </source>
</reference>
<dbReference type="PROSITE" id="PS00211">
    <property type="entry name" value="ABC_TRANSPORTER_1"/>
    <property type="match status" value="2"/>
</dbReference>
<feature type="binding site" evidence="17">
    <location>
        <begin position="636"/>
        <end position="643"/>
    </location>
    <ligand>
        <name>ATP</name>
        <dbReference type="ChEBI" id="CHEBI:30616"/>
    </ligand>
</feature>
<keyword evidence="3 17" id="KW-0479">Metal-binding</keyword>
<dbReference type="InterPro" id="IPR013815">
    <property type="entry name" value="ATP_grasp_subdomain_1"/>
</dbReference>
<comment type="function">
    <text evidence="17">The UvrABC repair system catalyzes the recognition and processing of DNA lesions. UvrA is an ATPase and a DNA-binding protein. A damage recognition complex composed of 2 UvrA and 2 UvrB subunits scans DNA for abnormalities. When the presence of a lesion has been verified by UvrB, the UvrA molecules dissociate.</text>
</comment>
<dbReference type="SMART" id="SM00382">
    <property type="entry name" value="AAA"/>
    <property type="match status" value="1"/>
</dbReference>
<dbReference type="InterPro" id="IPR004602">
    <property type="entry name" value="UvrA"/>
</dbReference>
<keyword evidence="13 17" id="KW-0234">DNA repair</keyword>
<evidence type="ECO:0000256" key="8">
    <source>
        <dbReference type="ARBA" id="ARBA00022771"/>
    </source>
</evidence>
<dbReference type="PANTHER" id="PTHR43152:SF3">
    <property type="entry name" value="UVRABC SYSTEM PROTEIN A"/>
    <property type="match status" value="1"/>
</dbReference>
<protein>
    <recommendedName>
        <fullName evidence="15 17">UvrABC system protein A</fullName>
        <shortName evidence="17">UvrA protein</shortName>
    </recommendedName>
    <alternativeName>
        <fullName evidence="16 17">Excinuclease ABC subunit A</fullName>
    </alternativeName>
</protein>
<evidence type="ECO:0000256" key="2">
    <source>
        <dbReference type="ARBA" id="ARBA00022490"/>
    </source>
</evidence>
<evidence type="ECO:0000256" key="4">
    <source>
        <dbReference type="ARBA" id="ARBA00022737"/>
    </source>
</evidence>
<comment type="caution">
    <text evidence="18">The sequence shown here is derived from an EMBL/GenBank/DDBJ whole genome shotgun (WGS) entry which is preliminary data.</text>
</comment>
<dbReference type="GO" id="GO:0009432">
    <property type="term" value="P:SOS response"/>
    <property type="evidence" value="ECO:0007669"/>
    <property type="project" value="UniProtKB-UniRule"/>
</dbReference>
<evidence type="ECO:0000256" key="6">
    <source>
        <dbReference type="ARBA" id="ARBA00022763"/>
    </source>
</evidence>
<evidence type="ECO:0000256" key="12">
    <source>
        <dbReference type="ARBA" id="ARBA00023125"/>
    </source>
</evidence>
<keyword evidence="7 17" id="KW-0228">DNA excision</keyword>
<feature type="zinc finger region" description="C4-type" evidence="17">
    <location>
        <begin position="735"/>
        <end position="761"/>
    </location>
</feature>
<dbReference type="FunFam" id="1.20.1580.10:FF:000002">
    <property type="entry name" value="UvrABC system protein A"/>
    <property type="match status" value="1"/>
</dbReference>
<dbReference type="EMBL" id="JAADJO010000001">
    <property type="protein sequence ID" value="NDJ72923.1"/>
    <property type="molecule type" value="Genomic_DNA"/>
</dbReference>
<dbReference type="GO" id="GO:0016887">
    <property type="term" value="F:ATP hydrolysis activity"/>
    <property type="evidence" value="ECO:0007669"/>
    <property type="project" value="InterPro"/>
</dbReference>
<evidence type="ECO:0000256" key="14">
    <source>
        <dbReference type="ARBA" id="ARBA00038000"/>
    </source>
</evidence>
<dbReference type="GO" id="GO:0005737">
    <property type="term" value="C:cytoplasm"/>
    <property type="evidence" value="ECO:0007669"/>
    <property type="project" value="UniProtKB-SubCell"/>
</dbReference>
<feature type="zinc finger region" description="C4-type" evidence="17">
    <location>
        <begin position="252"/>
        <end position="279"/>
    </location>
</feature>
<dbReference type="InterPro" id="IPR017871">
    <property type="entry name" value="ABC_transporter-like_CS"/>
</dbReference>
<dbReference type="Pfam" id="PF00005">
    <property type="entry name" value="ABC_tran"/>
    <property type="match status" value="1"/>
</dbReference>
<dbReference type="InterPro" id="IPR003439">
    <property type="entry name" value="ABC_transporter-like_ATP-bd"/>
</dbReference>
<organism evidence="18">
    <name type="scientific">Lactobacillus paragasseri</name>
    <dbReference type="NCBI Taxonomy" id="2107999"/>
    <lineage>
        <taxon>Bacteria</taxon>
        <taxon>Bacillati</taxon>
        <taxon>Bacillota</taxon>
        <taxon>Bacilli</taxon>
        <taxon>Lactobacillales</taxon>
        <taxon>Lactobacillaceae</taxon>
        <taxon>Lactobacillus</taxon>
    </lineage>
</organism>
<sequence>MANDKIVIHGAREHNLKDISLSIPKDKLVVITGLSGSGKSSLAFDTLYAEGRRRYVESLSSYARQFLGQMDKADVDSIDGLNPAISIDQKTTSHNPRSTVGTVTEINDYLRLLWARVGHPICPNDGTLIERQSVDQMVDRVMDLPERSRIQILAPIIRAKRGEHKEVFKRIQRAGYVRVIVDGEMHEITDDFDLDKNKRHSIDIVVDRLIVKENIRSRLFDSVEAALRLADGYMDVDVIKGERINFSEYYACPICGFTVGEMEPRLFSFNAPFGACPDCDGLGMKLSVDEDLVIPDKDKTLAEGALVPWSNSKYYTAMLKQACMALKIPVDKPYKKLTKKQKDLILNGSKGKKIKFHLEGDFGVNDTVQEFEGILNNINRRYHHPMSKFMRDAMGKYMTELTCSTCHGKRLNEKALAVKVNGKDIAEASDLSISKSLNFFNSVKLSEQEKMIAKPILKEVRDRLTFLKNVGLDYLTLSRSAGTLSGGEAQRIRLATQIGSNLSGVMYILDEPSIGLHQRDNDRLISSLKKMRDLGNSLIVVEHDDETMKQADYLVDMGPGAGVYGGKVMAAGTPEEVMKNPKSLTGQYLSGKKIVPVPLERRKGNGKKITVTGAAENNLKDISVDFPLGKFVVVTGVSGSGKSTLVNLILKRALAQKLNNNSAKPGKYKSIKGYKNIEKIIDIDQSPIGRTPRSNPATYTSVFDDIRALFAQTNEAKMRGYTKARFSFNVKGGRCEACHGDGIIKIEMNFLPDVYVPCEVCHGTRYNSETLEVTYREKNISQVLNMTINEACKFFENIPKIHRKLQTIVDVGLGYVKLGQSATTLSGGEAQRMKLASELQKLSTGNNFYILDEPTTGLHTDDIKRLLEVLQRLVDEGNTVLIIEHNLDVIKNADWLIDLGPEGGDGGGQVVATGTPEEVAEVKESYTGQYLKPVLKRDIKLTKKLMNSKDEQE</sequence>
<evidence type="ECO:0000256" key="1">
    <source>
        <dbReference type="ARBA" id="ARBA00004496"/>
    </source>
</evidence>
<keyword evidence="9 17" id="KW-0862">Zinc</keyword>
<evidence type="ECO:0000256" key="7">
    <source>
        <dbReference type="ARBA" id="ARBA00022769"/>
    </source>
</evidence>
<dbReference type="Gene3D" id="3.40.50.300">
    <property type="entry name" value="P-loop containing nucleotide triphosphate hydrolases"/>
    <property type="match status" value="2"/>
</dbReference>
<evidence type="ECO:0000256" key="10">
    <source>
        <dbReference type="ARBA" id="ARBA00022840"/>
    </source>
</evidence>
<dbReference type="PROSITE" id="PS50893">
    <property type="entry name" value="ABC_TRANSPORTER_2"/>
    <property type="match status" value="2"/>
</dbReference>
<evidence type="ECO:0000256" key="16">
    <source>
        <dbReference type="ARBA" id="ARBA00042156"/>
    </source>
</evidence>
<dbReference type="HAMAP" id="MF_00205">
    <property type="entry name" value="UvrA"/>
    <property type="match status" value="1"/>
</dbReference>
<dbReference type="GO" id="GO:0008270">
    <property type="term" value="F:zinc ion binding"/>
    <property type="evidence" value="ECO:0007669"/>
    <property type="project" value="UniProtKB-UniRule"/>
</dbReference>
<name>A0A6B2FUA2_9LACO</name>
<evidence type="ECO:0000256" key="11">
    <source>
        <dbReference type="ARBA" id="ARBA00022881"/>
    </source>
</evidence>
<dbReference type="GO" id="GO:0003677">
    <property type="term" value="F:DNA binding"/>
    <property type="evidence" value="ECO:0007669"/>
    <property type="project" value="UniProtKB-UniRule"/>
</dbReference>
<keyword evidence="4 17" id="KW-0677">Repeat</keyword>
<accession>A0A6B2FUA2</accession>
<evidence type="ECO:0000256" key="15">
    <source>
        <dbReference type="ARBA" id="ARBA00039316"/>
    </source>
</evidence>
<keyword evidence="11 17" id="KW-0267">Excision nuclease</keyword>
<comment type="similarity">
    <text evidence="14 17">Belongs to the ABC transporter superfamily. UvrA family.</text>
</comment>
<dbReference type="Gene3D" id="1.20.1580.10">
    <property type="entry name" value="ABC transporter ATPase like domain"/>
    <property type="match status" value="2"/>
</dbReference>
<dbReference type="InterPro" id="IPR041552">
    <property type="entry name" value="UvrA_DNA-bd"/>
</dbReference>
<keyword evidence="17" id="KW-0742">SOS response</keyword>
<keyword evidence="5 17" id="KW-0547">Nucleotide-binding</keyword>
<keyword evidence="12 17" id="KW-0238">DNA-binding</keyword>
<proteinExistence type="inferred from homology"/>
<evidence type="ECO:0000256" key="13">
    <source>
        <dbReference type="ARBA" id="ARBA00023204"/>
    </source>
</evidence>
<keyword evidence="8 17" id="KW-0863">Zinc-finger</keyword>
<dbReference type="Gene3D" id="3.30.1490.20">
    <property type="entry name" value="ATP-grasp fold, A domain"/>
    <property type="match status" value="1"/>
</dbReference>
<dbReference type="InterPro" id="IPR041102">
    <property type="entry name" value="UvrA_inter"/>
</dbReference>